<protein>
    <submittedName>
        <fullName evidence="1">Uncharacterized protein</fullName>
    </submittedName>
</protein>
<proteinExistence type="predicted"/>
<accession>A0ABX7V2W8</accession>
<evidence type="ECO:0000313" key="2">
    <source>
        <dbReference type="Proteomes" id="UP000665025"/>
    </source>
</evidence>
<organism evidence="1 2">
    <name type="scientific">Pseudoalteromonas viridis</name>
    <dbReference type="NCBI Taxonomy" id="339617"/>
    <lineage>
        <taxon>Bacteria</taxon>
        <taxon>Pseudomonadati</taxon>
        <taxon>Pseudomonadota</taxon>
        <taxon>Gammaproteobacteria</taxon>
        <taxon>Alteromonadales</taxon>
        <taxon>Pseudoalteromonadaceae</taxon>
        <taxon>Pseudoalteromonas</taxon>
    </lineage>
</organism>
<dbReference type="RefSeq" id="WP_209051334.1">
    <property type="nucleotide sequence ID" value="NZ_CP072425.1"/>
</dbReference>
<dbReference type="EMBL" id="CP072425">
    <property type="protein sequence ID" value="QTL34171.1"/>
    <property type="molecule type" value="Genomic_DNA"/>
</dbReference>
<dbReference type="Proteomes" id="UP000665025">
    <property type="component" value="Chromosome 1"/>
</dbReference>
<reference evidence="1 2" key="1">
    <citation type="submission" date="2021-03" db="EMBL/GenBank/DDBJ databases">
        <title>Complete Genome of Pseudoalteromonas viridis Strain BBR56, a new biocontrol bacterial candidate.</title>
        <authorList>
            <person name="Handayani D.P."/>
            <person name="Isnansetyo A."/>
            <person name="Istiqomah I."/>
            <person name="Jumina J."/>
        </authorList>
    </citation>
    <scope>NUCLEOTIDE SEQUENCE [LARGE SCALE GENOMIC DNA]</scope>
    <source>
        <strain evidence="1 2">BBR56</strain>
    </source>
</reference>
<evidence type="ECO:0000313" key="1">
    <source>
        <dbReference type="EMBL" id="QTL34171.1"/>
    </source>
</evidence>
<gene>
    <name evidence="1" type="ORF">J5X90_11360</name>
</gene>
<sequence length="178" mass="19078">MGRIQALLLALVLGGLGYGLWTLHTLSPLRVNSEKAQQEHLQTQPVGSVTATSAVALPAGSATPAKAVTAPANLQPVTQSREVSDDAPYIPPISAATPAPAYQGDLSDHQAYLAHQSARAAQMKQAYVAAVDKKVERLEALLEKGIRHKLPPQQLQEARDKIQGLRAMQAQLRRELAQ</sequence>
<keyword evidence="2" id="KW-1185">Reference proteome</keyword>
<name>A0ABX7V2W8_9GAMM</name>